<gene>
    <name evidence="1" type="ORF">RPERSI_LOCUS16262</name>
</gene>
<dbReference type="EMBL" id="CAJVQC010039972">
    <property type="protein sequence ID" value="CAG8769798.1"/>
    <property type="molecule type" value="Genomic_DNA"/>
</dbReference>
<evidence type="ECO:0000313" key="1">
    <source>
        <dbReference type="EMBL" id="CAG8769798.1"/>
    </source>
</evidence>
<keyword evidence="2" id="KW-1185">Reference proteome</keyword>
<reference evidence="1" key="1">
    <citation type="submission" date="2021-06" db="EMBL/GenBank/DDBJ databases">
        <authorList>
            <person name="Kallberg Y."/>
            <person name="Tangrot J."/>
            <person name="Rosling A."/>
        </authorList>
    </citation>
    <scope>NUCLEOTIDE SEQUENCE</scope>
    <source>
        <strain evidence="1">MA461A</strain>
    </source>
</reference>
<comment type="caution">
    <text evidence="1">The sequence shown here is derived from an EMBL/GenBank/DDBJ whole genome shotgun (WGS) entry which is preliminary data.</text>
</comment>
<sequence>MSNAFGPERPKIDGGFERDSEEDLLKQMNKVPLFMNELPEEENDALAALQSLIYEGPPEEIAENFKNQGNECFKAGKSQYQDAINYYTKALETNCQDNKIIEACLTNRAAVNLELQNYRKVLTDCAKAIKLNPRNIKAFYRSAKALHALDKIDQALDCCEHGLRIEPNNLALQQLKETCIKRKEIIEQKARIKEERERKERETKEALENAIKIRNIKMETTPNTPISPHSVHIDTETQQLIWPVFFLYPEYKESDFIEAFNEENTFLDHLEVIFEQLAPWDIEHKYTPDNLQIYYEYTLSTGNEEKQKLIRVGKNCTLKEVLSHPKYVVKNGIPSFIILQRQGKFQEEFLAKYKS</sequence>
<evidence type="ECO:0000313" key="2">
    <source>
        <dbReference type="Proteomes" id="UP000789920"/>
    </source>
</evidence>
<dbReference type="Proteomes" id="UP000789920">
    <property type="component" value="Unassembled WGS sequence"/>
</dbReference>
<proteinExistence type="predicted"/>
<accession>A0ACA9QYP5</accession>
<protein>
    <submittedName>
        <fullName evidence="1">33607_t:CDS:1</fullName>
    </submittedName>
</protein>
<name>A0ACA9QYP5_9GLOM</name>
<organism evidence="1 2">
    <name type="scientific">Racocetra persica</name>
    <dbReference type="NCBI Taxonomy" id="160502"/>
    <lineage>
        <taxon>Eukaryota</taxon>
        <taxon>Fungi</taxon>
        <taxon>Fungi incertae sedis</taxon>
        <taxon>Mucoromycota</taxon>
        <taxon>Glomeromycotina</taxon>
        <taxon>Glomeromycetes</taxon>
        <taxon>Diversisporales</taxon>
        <taxon>Gigasporaceae</taxon>
        <taxon>Racocetra</taxon>
    </lineage>
</organism>